<evidence type="ECO:0000313" key="3">
    <source>
        <dbReference type="EMBL" id="MBA4496425.1"/>
    </source>
</evidence>
<keyword evidence="4" id="KW-1185">Reference proteome</keyword>
<dbReference type="PROSITE" id="PS50994">
    <property type="entry name" value="INTEGRASE"/>
    <property type="match status" value="1"/>
</dbReference>
<dbReference type="Pfam" id="PF13276">
    <property type="entry name" value="HTH_21"/>
    <property type="match status" value="1"/>
</dbReference>
<dbReference type="Proteomes" id="UP000535491">
    <property type="component" value="Unassembled WGS sequence"/>
</dbReference>
<dbReference type="InterPro" id="IPR025948">
    <property type="entry name" value="HTH-like_dom"/>
</dbReference>
<gene>
    <name evidence="3" type="ORF">H1191_19375</name>
</gene>
<dbReference type="PANTHER" id="PTHR46889">
    <property type="entry name" value="TRANSPOSASE INSF FOR INSERTION SEQUENCE IS3B-RELATED"/>
    <property type="match status" value="1"/>
</dbReference>
<dbReference type="SUPFAM" id="SSF53098">
    <property type="entry name" value="Ribonuclease H-like"/>
    <property type="match status" value="1"/>
</dbReference>
<accession>A0A7W1WUP1</accession>
<dbReference type="NCBIfam" id="NF033516">
    <property type="entry name" value="transpos_IS3"/>
    <property type="match status" value="1"/>
</dbReference>
<dbReference type="Pfam" id="PF00665">
    <property type="entry name" value="rve"/>
    <property type="match status" value="1"/>
</dbReference>
<dbReference type="EMBL" id="JACEIQ010000034">
    <property type="protein sequence ID" value="MBA4496425.1"/>
    <property type="molecule type" value="Genomic_DNA"/>
</dbReference>
<dbReference type="InterPro" id="IPR012337">
    <property type="entry name" value="RNaseH-like_sf"/>
</dbReference>
<dbReference type="InterPro" id="IPR048020">
    <property type="entry name" value="Transpos_IS3"/>
</dbReference>
<dbReference type="Pfam" id="PF13333">
    <property type="entry name" value="rve_2"/>
    <property type="match status" value="1"/>
</dbReference>
<reference evidence="3 4" key="1">
    <citation type="submission" date="2020-07" db="EMBL/GenBank/DDBJ databases">
        <authorList>
            <person name="Feng H."/>
        </authorList>
    </citation>
    <scope>NUCLEOTIDE SEQUENCE [LARGE SCALE GENOMIC DNA]</scope>
    <source>
        <strain evidence="4">s-10</strain>
    </source>
</reference>
<name>A0A7W1WUP1_9BACL</name>
<evidence type="ECO:0000256" key="1">
    <source>
        <dbReference type="ARBA" id="ARBA00002286"/>
    </source>
</evidence>
<organism evidence="3 4">
    <name type="scientific">Paenactinomyces guangxiensis</name>
    <dbReference type="NCBI Taxonomy" id="1490290"/>
    <lineage>
        <taxon>Bacteria</taxon>
        <taxon>Bacillati</taxon>
        <taxon>Bacillota</taxon>
        <taxon>Bacilli</taxon>
        <taxon>Bacillales</taxon>
        <taxon>Thermoactinomycetaceae</taxon>
        <taxon>Paenactinomyces</taxon>
    </lineage>
</organism>
<dbReference type="InterPro" id="IPR001584">
    <property type="entry name" value="Integrase_cat-core"/>
</dbReference>
<evidence type="ECO:0000313" key="4">
    <source>
        <dbReference type="Proteomes" id="UP000535491"/>
    </source>
</evidence>
<dbReference type="Gene3D" id="3.30.420.10">
    <property type="entry name" value="Ribonuclease H-like superfamily/Ribonuclease H"/>
    <property type="match status" value="1"/>
</dbReference>
<dbReference type="PANTHER" id="PTHR46889:SF4">
    <property type="entry name" value="TRANSPOSASE INSO FOR INSERTION SEQUENCE ELEMENT IS911B-RELATED"/>
    <property type="match status" value="1"/>
</dbReference>
<dbReference type="RefSeq" id="WP_181754834.1">
    <property type="nucleotide sequence ID" value="NZ_JACEIQ010000034.1"/>
</dbReference>
<protein>
    <submittedName>
        <fullName evidence="3">IS3 family transposase</fullName>
    </submittedName>
</protein>
<dbReference type="InterPro" id="IPR050900">
    <property type="entry name" value="Transposase_IS3/IS150/IS904"/>
</dbReference>
<evidence type="ECO:0000259" key="2">
    <source>
        <dbReference type="PROSITE" id="PS50994"/>
    </source>
</evidence>
<sequence>MRFSEKRPIGAEGKTRDLVRILHDEGYSVPQITASLRINRTYGYALLKEYEPRKRQRSDEAKLRQKIRELCGEFPTNGYRRIRVWLKKRYQLCVNHKRVYRIMKELGLLTRSRGGTAKRKKQSGRIPVTSSNQHFQVDMTKIWCGRDGWGYLFAVIDAYDKEIVGYSFSRFCRTDELLSAVNQALEYRFPQGVKGCGLTIRSDNGCQMTSRRYVKALRDAGIKQERTGYNNPDADAYIERWFRTLKEETVWLQDYSSFLNAKKDIERYIRFYNEQRPHSALRYLSPKEFRQVNTSNAA</sequence>
<dbReference type="GO" id="GO:0003676">
    <property type="term" value="F:nucleic acid binding"/>
    <property type="evidence" value="ECO:0007669"/>
    <property type="project" value="InterPro"/>
</dbReference>
<dbReference type="AlphaFoldDB" id="A0A7W1WUP1"/>
<comment type="caution">
    <text evidence="3">The sequence shown here is derived from an EMBL/GenBank/DDBJ whole genome shotgun (WGS) entry which is preliminary data.</text>
</comment>
<comment type="function">
    <text evidence="1">Involved in the transposition of the insertion sequence.</text>
</comment>
<dbReference type="GO" id="GO:0015074">
    <property type="term" value="P:DNA integration"/>
    <property type="evidence" value="ECO:0007669"/>
    <property type="project" value="InterPro"/>
</dbReference>
<feature type="domain" description="Integrase catalytic" evidence="2">
    <location>
        <begin position="123"/>
        <end position="294"/>
    </location>
</feature>
<dbReference type="InterPro" id="IPR009057">
    <property type="entry name" value="Homeodomain-like_sf"/>
</dbReference>
<proteinExistence type="predicted"/>
<dbReference type="InterPro" id="IPR036397">
    <property type="entry name" value="RNaseH_sf"/>
</dbReference>
<dbReference type="SUPFAM" id="SSF46689">
    <property type="entry name" value="Homeodomain-like"/>
    <property type="match status" value="1"/>
</dbReference>